<proteinExistence type="inferred from homology"/>
<comment type="subcellular location">
    <subcellularLocation>
        <location evidence="12">Cytoplasm</location>
    </subcellularLocation>
    <text evidence="12">About half TF is bound to the ribosome near the polypeptide exit tunnel while the other half is free in the cytoplasm.</text>
</comment>
<dbReference type="FunFam" id="3.10.50.40:FF:000001">
    <property type="entry name" value="Trigger factor"/>
    <property type="match status" value="1"/>
</dbReference>
<accession>A0A024LR82</accession>
<dbReference type="GO" id="GO:0043335">
    <property type="term" value="P:protein unfolding"/>
    <property type="evidence" value="ECO:0007669"/>
    <property type="project" value="TreeGrafter"/>
</dbReference>
<protein>
    <recommendedName>
        <fullName evidence="4 12">Trigger factor</fullName>
        <shortName evidence="12">TF</shortName>
        <ecNumber evidence="3 12">5.2.1.8</ecNumber>
    </recommendedName>
    <alternativeName>
        <fullName evidence="11 12">PPIase</fullName>
    </alternativeName>
</protein>
<evidence type="ECO:0000256" key="6">
    <source>
        <dbReference type="ARBA" id="ARBA00023110"/>
    </source>
</evidence>
<dbReference type="InterPro" id="IPR036611">
    <property type="entry name" value="Trigger_fac_ribosome-bd_sf"/>
</dbReference>
<dbReference type="GO" id="GO:0003755">
    <property type="term" value="F:peptidyl-prolyl cis-trans isomerase activity"/>
    <property type="evidence" value="ECO:0007669"/>
    <property type="project" value="UniProtKB-UniRule"/>
</dbReference>
<dbReference type="GO" id="GO:0015031">
    <property type="term" value="P:protein transport"/>
    <property type="evidence" value="ECO:0007669"/>
    <property type="project" value="UniProtKB-UniRule"/>
</dbReference>
<dbReference type="Pfam" id="PF05697">
    <property type="entry name" value="Trigger_N"/>
    <property type="match status" value="1"/>
</dbReference>
<evidence type="ECO:0000256" key="4">
    <source>
        <dbReference type="ARBA" id="ARBA00016902"/>
    </source>
</evidence>
<dbReference type="Gene3D" id="3.10.50.40">
    <property type="match status" value="1"/>
</dbReference>
<evidence type="ECO:0000256" key="7">
    <source>
        <dbReference type="ARBA" id="ARBA00023186"/>
    </source>
</evidence>
<comment type="domain">
    <text evidence="12">Consists of 3 domains; the N-terminus binds the ribosome, the middle domain has PPIase activity, while the C-terminus has intrinsic chaperone activity on its own.</text>
</comment>
<evidence type="ECO:0000256" key="5">
    <source>
        <dbReference type="ARBA" id="ARBA00022618"/>
    </source>
</evidence>
<dbReference type="EMBL" id="HG977196">
    <property type="protein sequence ID" value="CDP79962.1"/>
    <property type="molecule type" value="Genomic_DNA"/>
</dbReference>
<evidence type="ECO:0000259" key="15">
    <source>
        <dbReference type="PROSITE" id="PS50059"/>
    </source>
</evidence>
<evidence type="ECO:0000256" key="12">
    <source>
        <dbReference type="HAMAP-Rule" id="MF_00303"/>
    </source>
</evidence>
<dbReference type="SUPFAM" id="SSF54534">
    <property type="entry name" value="FKBP-like"/>
    <property type="match status" value="1"/>
</dbReference>
<feature type="domain" description="PPIase FKBP-type" evidence="15">
    <location>
        <begin position="203"/>
        <end position="291"/>
    </location>
</feature>
<keyword evidence="6 12" id="KW-0697">Rotamase</keyword>
<dbReference type="NCBIfam" id="TIGR00115">
    <property type="entry name" value="tig"/>
    <property type="match status" value="1"/>
</dbReference>
<reference evidence="16" key="1">
    <citation type="submission" date="2013-11" db="EMBL/GenBank/DDBJ databases">
        <authorList>
            <person name="GENOMES U."/>
        </authorList>
    </citation>
    <scope>NUCLEOTIDE SEQUENCE</scope>
    <source>
        <strain evidence="16">MVT06</strain>
    </source>
</reference>
<dbReference type="InterPro" id="IPR008880">
    <property type="entry name" value="Trigger_fac_C"/>
</dbReference>
<comment type="similarity">
    <text evidence="2 12 14">Belongs to the FKBP-type PPIase family. Tig subfamily.</text>
</comment>
<dbReference type="Pfam" id="PF05698">
    <property type="entry name" value="Trigger_C"/>
    <property type="match status" value="1"/>
</dbReference>
<dbReference type="PANTHER" id="PTHR30560">
    <property type="entry name" value="TRIGGER FACTOR CHAPERONE AND PEPTIDYL-PROLYL CIS/TRANS ISOMERASE"/>
    <property type="match status" value="1"/>
</dbReference>
<evidence type="ECO:0000313" key="16">
    <source>
        <dbReference type="EMBL" id="CDP79962.1"/>
    </source>
</evidence>
<evidence type="ECO:0000256" key="10">
    <source>
        <dbReference type="ARBA" id="ARBA00024849"/>
    </source>
</evidence>
<dbReference type="InterPro" id="IPR046357">
    <property type="entry name" value="PPIase_dom_sf"/>
</dbReference>
<keyword evidence="8 12" id="KW-0413">Isomerase</keyword>
<dbReference type="SUPFAM" id="SSF102735">
    <property type="entry name" value="Trigger factor ribosome-binding domain"/>
    <property type="match status" value="1"/>
</dbReference>
<dbReference type="GO" id="GO:0051083">
    <property type="term" value="P:'de novo' cotranslational protein folding"/>
    <property type="evidence" value="ECO:0007669"/>
    <property type="project" value="TreeGrafter"/>
</dbReference>
<comment type="catalytic activity">
    <reaction evidence="1 12 13">
        <text>[protein]-peptidylproline (omega=180) = [protein]-peptidylproline (omega=0)</text>
        <dbReference type="Rhea" id="RHEA:16237"/>
        <dbReference type="Rhea" id="RHEA-COMP:10747"/>
        <dbReference type="Rhea" id="RHEA-COMP:10748"/>
        <dbReference type="ChEBI" id="CHEBI:83833"/>
        <dbReference type="ChEBI" id="CHEBI:83834"/>
        <dbReference type="EC" id="5.2.1.8"/>
    </reaction>
</comment>
<dbReference type="InterPro" id="IPR001179">
    <property type="entry name" value="PPIase_FKBP_dom"/>
</dbReference>
<dbReference type="HAMAP" id="MF_00303">
    <property type="entry name" value="Trigger_factor_Tig"/>
    <property type="match status" value="1"/>
</dbReference>
<evidence type="ECO:0000256" key="13">
    <source>
        <dbReference type="PROSITE-ProRule" id="PRU00277"/>
    </source>
</evidence>
<keyword evidence="5 12" id="KW-0132">Cell division</keyword>
<keyword evidence="12" id="KW-0963">Cytoplasm</keyword>
<dbReference type="PANTHER" id="PTHR30560:SF3">
    <property type="entry name" value="TRIGGER FACTOR-LIKE PROTEIN TIG, CHLOROPLASTIC"/>
    <property type="match status" value="1"/>
</dbReference>
<keyword evidence="9 12" id="KW-0131">Cell cycle</keyword>
<evidence type="ECO:0000256" key="8">
    <source>
        <dbReference type="ARBA" id="ARBA00023235"/>
    </source>
</evidence>
<gene>
    <name evidence="12 16" type="primary">tig</name>
    <name evidence="16" type="ORF">BN1046_00868</name>
</gene>
<name>A0A024LR82_9HYPH</name>
<sequence length="513" mass="57816">MGFCVCENPLHVDLTLQCWGVIVTGVDLSIPQKYESCSMQVTETLNEGLKREIKIVVPAKDLEIKLNERLDETKDKIKLNGFRPGKVPASHLRKMYGKSFMADVLNEIIKNAPSSILADRNERSATQPHIDIKEDKEVLDGKADFVFNLKYEVLPKFDIKDFKNIKVTRELADIPEKEIDEQVKNILSSTRNYSEKNAPAVEGDRVTIDYIGKFDDVPFDNGAGNDAQLILGSKQFIPGFEEQLVGVKAGDTTTISVKFPDDYSAAHLAGRDAVFDVTVKAVFKPDELEINDESAQKLGVESLDRLREIVRGQVESKYGSMTRQKVKRQILDALDADYNFEIPECLLDVEFNNIWGQVNNDLQKAGSSFEDEGTTEEQARQEYQMLAQRRVRLGLVLSEIGVRADVKVSEDELQAAIFDQVRQYPGQEKEIMNFFRNTPGAIASLRAPIFEEKVIDYLLAQIKVTDKKVTVEELMKEDDELDLTKKSVTKKKSAVKEKGVKKVSAKKKAPKKD</sequence>
<dbReference type="GO" id="GO:0044183">
    <property type="term" value="F:protein folding chaperone"/>
    <property type="evidence" value="ECO:0007669"/>
    <property type="project" value="TreeGrafter"/>
</dbReference>
<dbReference type="SUPFAM" id="SSF109998">
    <property type="entry name" value="Triger factor/SurA peptide-binding domain-like"/>
    <property type="match status" value="1"/>
</dbReference>
<dbReference type="InterPro" id="IPR005215">
    <property type="entry name" value="Trig_fac"/>
</dbReference>
<dbReference type="EC" id="5.2.1.8" evidence="3 12"/>
<keyword evidence="7 12" id="KW-0143">Chaperone</keyword>
<dbReference type="GO" id="GO:0043022">
    <property type="term" value="F:ribosome binding"/>
    <property type="evidence" value="ECO:0007669"/>
    <property type="project" value="TreeGrafter"/>
</dbReference>
<evidence type="ECO:0000256" key="1">
    <source>
        <dbReference type="ARBA" id="ARBA00000971"/>
    </source>
</evidence>
<dbReference type="PROSITE" id="PS50059">
    <property type="entry name" value="FKBP_PPIASE"/>
    <property type="match status" value="1"/>
</dbReference>
<comment type="function">
    <text evidence="10 12">Involved in protein export. Acts as a chaperone by maintaining the newly synthesized protein in an open conformation. Functions as a peptidyl-prolyl cis-trans isomerase.</text>
</comment>
<dbReference type="GO" id="GO:0005737">
    <property type="term" value="C:cytoplasm"/>
    <property type="evidence" value="ECO:0007669"/>
    <property type="project" value="UniProtKB-SubCell"/>
</dbReference>
<dbReference type="InterPro" id="IPR027304">
    <property type="entry name" value="Trigger_fact/SurA_dom_sf"/>
</dbReference>
<reference evidence="16" key="2">
    <citation type="submission" date="2014-05" db="EMBL/GenBank/DDBJ databases">
        <title>Genome sequencing of Bartonella spp. isolated from human blood.</title>
        <authorList>
            <person name="Raoult D."/>
        </authorList>
    </citation>
    <scope>NUCLEOTIDE SEQUENCE</scope>
    <source>
        <strain evidence="16">MVT06</strain>
    </source>
</reference>
<dbReference type="Gene3D" id="1.10.3120.10">
    <property type="entry name" value="Trigger factor, C-terminal domain"/>
    <property type="match status" value="1"/>
</dbReference>
<dbReference type="GO" id="GO:0051301">
    <property type="term" value="P:cell division"/>
    <property type="evidence" value="ECO:0007669"/>
    <property type="project" value="UniProtKB-KW"/>
</dbReference>
<dbReference type="InterPro" id="IPR008881">
    <property type="entry name" value="Trigger_fac_ribosome-bd_bac"/>
</dbReference>
<evidence type="ECO:0000256" key="3">
    <source>
        <dbReference type="ARBA" id="ARBA00013194"/>
    </source>
</evidence>
<dbReference type="Pfam" id="PF00254">
    <property type="entry name" value="FKBP_C"/>
    <property type="match status" value="1"/>
</dbReference>
<evidence type="ECO:0000256" key="9">
    <source>
        <dbReference type="ARBA" id="ARBA00023306"/>
    </source>
</evidence>
<organism evidence="16">
    <name type="scientific">Bartonella schoenbuchensis</name>
    <dbReference type="NCBI Taxonomy" id="165694"/>
    <lineage>
        <taxon>Bacteria</taxon>
        <taxon>Pseudomonadati</taxon>
        <taxon>Pseudomonadota</taxon>
        <taxon>Alphaproteobacteria</taxon>
        <taxon>Hyphomicrobiales</taxon>
        <taxon>Bartonellaceae</taxon>
        <taxon>Bartonella</taxon>
    </lineage>
</organism>
<dbReference type="AlphaFoldDB" id="A0A024LR82"/>
<dbReference type="InterPro" id="IPR037041">
    <property type="entry name" value="Trigger_fac_C_sf"/>
</dbReference>
<dbReference type="Gene3D" id="3.30.70.1050">
    <property type="entry name" value="Trigger factor ribosome-binding domain"/>
    <property type="match status" value="1"/>
</dbReference>
<evidence type="ECO:0000256" key="14">
    <source>
        <dbReference type="RuleBase" id="RU003914"/>
    </source>
</evidence>
<evidence type="ECO:0000256" key="11">
    <source>
        <dbReference type="ARBA" id="ARBA00029986"/>
    </source>
</evidence>
<evidence type="ECO:0000256" key="2">
    <source>
        <dbReference type="ARBA" id="ARBA00005464"/>
    </source>
</evidence>